<proteinExistence type="predicted"/>
<dbReference type="AlphaFoldDB" id="A0A0H3BSN8"/>
<reference evidence="1 2" key="1">
    <citation type="journal article" date="2011" name="J. Bacteriol.">
        <title>Comparative genomics of 28 Salmonella enterica isolates: evidence for CRISPR-mediated adaptive sublineage evolution.</title>
        <authorList>
            <person name="Fricke W.F."/>
            <person name="Mammel M.K."/>
            <person name="McDermott P.F."/>
            <person name="Tartera C."/>
            <person name="White D.G."/>
            <person name="Leclerc J.E."/>
            <person name="Ravel J."/>
            <person name="Cebula T.A."/>
        </authorList>
    </citation>
    <scope>NUCLEOTIDE SEQUENCE [LARGE SCALE GENOMIC DNA]</scope>
    <source>
        <strain evidence="1 2">SL254</strain>
    </source>
</reference>
<name>A0A0H3BSN8_SALNS</name>
<dbReference type="Pfam" id="PF11681">
    <property type="entry name" value="Phage_Tube_PhiTE"/>
    <property type="match status" value="1"/>
</dbReference>
<protein>
    <submittedName>
        <fullName evidence="1">Putative bacteriophage protein</fullName>
    </submittedName>
</protein>
<dbReference type="HOGENOM" id="CLU_148035_0_0_6"/>
<sequence length="147" mass="15407">MGSTYSFMDVTASLSGPTGEIDLGYGSASSEEGITVAMAGPKNTMTIGADGEVMHSLHADKSGTVTVNLLKTSPTNKKLSLAYNAQSQSSGTWGNNVIVIRNKVSGDIITARSVAFQKQPNNANAKTGNTMPWVFDCGKIDQVLGEF</sequence>
<evidence type="ECO:0000313" key="2">
    <source>
        <dbReference type="Proteomes" id="UP000008824"/>
    </source>
</evidence>
<dbReference type="Proteomes" id="UP000008824">
    <property type="component" value="Chromosome"/>
</dbReference>
<organism evidence="1 2">
    <name type="scientific">Salmonella newport (strain SL254)</name>
    <dbReference type="NCBI Taxonomy" id="423368"/>
    <lineage>
        <taxon>Bacteria</taxon>
        <taxon>Pseudomonadati</taxon>
        <taxon>Pseudomonadota</taxon>
        <taxon>Gammaproteobacteria</taxon>
        <taxon>Enterobacterales</taxon>
        <taxon>Enterobacteriaceae</taxon>
        <taxon>Salmonella</taxon>
    </lineage>
</organism>
<dbReference type="KEGG" id="see:SNSL254_A1166"/>
<accession>A0A0H3BSN8</accession>
<gene>
    <name evidence="1" type="ordered locus">SNSL254_A1166</name>
</gene>
<dbReference type="EMBL" id="CP001113">
    <property type="protein sequence ID" value="ACF64642.1"/>
    <property type="molecule type" value="Genomic_DNA"/>
</dbReference>
<dbReference type="RefSeq" id="WP_000535992.1">
    <property type="nucleotide sequence ID" value="NC_011080.1"/>
</dbReference>
<evidence type="ECO:0000313" key="1">
    <source>
        <dbReference type="EMBL" id="ACF64642.1"/>
    </source>
</evidence>
<dbReference type="NCBIfam" id="NF047581">
    <property type="entry name" value="gp105_phage_fam"/>
    <property type="match status" value="1"/>
</dbReference>
<dbReference type="InterPro" id="IPR021695">
    <property type="entry name" value="Phage_KPP10_Orf10"/>
</dbReference>